<dbReference type="AlphaFoldDB" id="A0A3D9FD66"/>
<evidence type="ECO:0008006" key="4">
    <source>
        <dbReference type="Google" id="ProtNLM"/>
    </source>
</evidence>
<name>A0A3D9FD66_9SPHN</name>
<organism evidence="2 3">
    <name type="scientific">Parasphingopyxis lamellibrachiae</name>
    <dbReference type="NCBI Taxonomy" id="680125"/>
    <lineage>
        <taxon>Bacteria</taxon>
        <taxon>Pseudomonadati</taxon>
        <taxon>Pseudomonadota</taxon>
        <taxon>Alphaproteobacteria</taxon>
        <taxon>Sphingomonadales</taxon>
        <taxon>Sphingomonadaceae</taxon>
        <taxon>Parasphingopyxis</taxon>
    </lineage>
</organism>
<keyword evidence="3" id="KW-1185">Reference proteome</keyword>
<proteinExistence type="predicted"/>
<dbReference type="EMBL" id="QRDP01000004">
    <property type="protein sequence ID" value="RED15770.1"/>
    <property type="molecule type" value="Genomic_DNA"/>
</dbReference>
<evidence type="ECO:0000313" key="2">
    <source>
        <dbReference type="EMBL" id="RED15770.1"/>
    </source>
</evidence>
<accession>A0A3D9FD66</accession>
<evidence type="ECO:0000313" key="3">
    <source>
        <dbReference type="Proteomes" id="UP000256310"/>
    </source>
</evidence>
<feature type="chain" id="PRO_5017596323" description="FecR family protein" evidence="1">
    <location>
        <begin position="28"/>
        <end position="239"/>
    </location>
</feature>
<feature type="signal peptide" evidence="1">
    <location>
        <begin position="1"/>
        <end position="27"/>
    </location>
</feature>
<gene>
    <name evidence="2" type="ORF">DFR46_0776</name>
</gene>
<sequence>MFFKANRSTLYAIMGLALASTGSAALADVLVTRSSGTIAREIPRGTRLSDTQALRLSAGDRVTVLTSSGTRQFNGPGRFRINGPVRVASGGVTTRGNNGTARTGVSRGTDIVIRTPWQVNIIEGGPFCVVDSQPLELWRGNASIDAEVTVTRVADGESMTVSMAEGEHTQSWPAGLAVTGGTYTVAIQGSTAHAQMEFVPLSVDADDSVAVGQALLSNECDGQLDAMTVRPQVALTSGN</sequence>
<keyword evidence="1" id="KW-0732">Signal</keyword>
<dbReference type="OrthoDB" id="8060097at2"/>
<evidence type="ECO:0000256" key="1">
    <source>
        <dbReference type="SAM" id="SignalP"/>
    </source>
</evidence>
<dbReference type="Proteomes" id="UP000256310">
    <property type="component" value="Unassembled WGS sequence"/>
</dbReference>
<dbReference type="RefSeq" id="WP_147297609.1">
    <property type="nucleotide sequence ID" value="NZ_QRDP01000004.1"/>
</dbReference>
<reference evidence="2 3" key="1">
    <citation type="submission" date="2018-07" db="EMBL/GenBank/DDBJ databases">
        <title>Genomic Encyclopedia of Type Strains, Phase IV (KMG-IV): sequencing the most valuable type-strain genomes for metagenomic binning, comparative biology and taxonomic classification.</title>
        <authorList>
            <person name="Goeker M."/>
        </authorList>
    </citation>
    <scope>NUCLEOTIDE SEQUENCE [LARGE SCALE GENOMIC DNA]</scope>
    <source>
        <strain evidence="2 3">DSM 26725</strain>
    </source>
</reference>
<protein>
    <recommendedName>
        <fullName evidence="4">FecR family protein</fullName>
    </recommendedName>
</protein>
<comment type="caution">
    <text evidence="2">The sequence shown here is derived from an EMBL/GenBank/DDBJ whole genome shotgun (WGS) entry which is preliminary data.</text>
</comment>